<gene>
    <name evidence="4" type="ORF">K7472_26410</name>
</gene>
<dbReference type="InterPro" id="IPR000182">
    <property type="entry name" value="GNAT_dom"/>
</dbReference>
<dbReference type="Proteomes" id="UP001198565">
    <property type="component" value="Unassembled WGS sequence"/>
</dbReference>
<comment type="caution">
    <text evidence="4">The sequence shown here is derived from an EMBL/GenBank/DDBJ whole genome shotgun (WGS) entry which is preliminary data.</text>
</comment>
<dbReference type="PANTHER" id="PTHR43877:SF2">
    <property type="entry name" value="AMINOALKYLPHOSPHONATE N-ACETYLTRANSFERASE-RELATED"/>
    <property type="match status" value="1"/>
</dbReference>
<dbReference type="RefSeq" id="WP_222981070.1">
    <property type="nucleotide sequence ID" value="NZ_JAINVZ010000023.1"/>
</dbReference>
<organism evidence="4 5">
    <name type="scientific">Streptantibioticus parmotrematis</name>
    <dbReference type="NCBI Taxonomy" id="2873249"/>
    <lineage>
        <taxon>Bacteria</taxon>
        <taxon>Bacillati</taxon>
        <taxon>Actinomycetota</taxon>
        <taxon>Actinomycetes</taxon>
        <taxon>Kitasatosporales</taxon>
        <taxon>Streptomycetaceae</taxon>
        <taxon>Streptantibioticus</taxon>
    </lineage>
</organism>
<name>A0ABS7R065_9ACTN</name>
<evidence type="ECO:0000313" key="4">
    <source>
        <dbReference type="EMBL" id="MBY8888346.1"/>
    </source>
</evidence>
<dbReference type="Gene3D" id="3.40.630.30">
    <property type="match status" value="1"/>
</dbReference>
<dbReference type="CDD" id="cd04301">
    <property type="entry name" value="NAT_SF"/>
    <property type="match status" value="1"/>
</dbReference>
<protein>
    <submittedName>
        <fullName evidence="4">GNAT family N-acetyltransferase</fullName>
    </submittedName>
</protein>
<dbReference type="SUPFAM" id="SSF55729">
    <property type="entry name" value="Acyl-CoA N-acyltransferases (Nat)"/>
    <property type="match status" value="1"/>
</dbReference>
<keyword evidence="5" id="KW-1185">Reference proteome</keyword>
<feature type="domain" description="N-acetyltransferase" evidence="3">
    <location>
        <begin position="1"/>
        <end position="162"/>
    </location>
</feature>
<proteinExistence type="predicted"/>
<dbReference type="InterPro" id="IPR016181">
    <property type="entry name" value="Acyl_CoA_acyltransferase"/>
</dbReference>
<sequence length="173" mass="18936">MEIRHVRYDHPDAVLLTARVQQEYVERYGDPDATPVDPGDFEPPRGLFLVAYLDGVPVATGGWRAQDASPEGHEDGDAELKRMYVVPEARGRGLARQVLAALEDSAAAAGRSRMVLETGTRQPEAIALYVSCGYVPITKFGLYRDDPLSRCFGTDLAVRPVRGNVLQAEVPGR</sequence>
<reference evidence="4 5" key="1">
    <citation type="submission" date="2021-08" db="EMBL/GenBank/DDBJ databases">
        <title>Streptomyces sp. PTM05 isolated from lichen.</title>
        <authorList>
            <person name="Somphong A."/>
            <person name="Phongsopitanun W."/>
            <person name="Tanasupawat S."/>
        </authorList>
    </citation>
    <scope>NUCLEOTIDE SEQUENCE [LARGE SCALE GENOMIC DNA]</scope>
    <source>
        <strain evidence="4 5">Ptm05</strain>
    </source>
</reference>
<evidence type="ECO:0000256" key="1">
    <source>
        <dbReference type="ARBA" id="ARBA00022679"/>
    </source>
</evidence>
<keyword evidence="1" id="KW-0808">Transferase</keyword>
<dbReference type="InterPro" id="IPR050832">
    <property type="entry name" value="Bact_Acetyltransf"/>
</dbReference>
<evidence type="ECO:0000256" key="2">
    <source>
        <dbReference type="ARBA" id="ARBA00023315"/>
    </source>
</evidence>
<dbReference type="EMBL" id="JAINVZ010000023">
    <property type="protein sequence ID" value="MBY8888346.1"/>
    <property type="molecule type" value="Genomic_DNA"/>
</dbReference>
<dbReference type="PANTHER" id="PTHR43877">
    <property type="entry name" value="AMINOALKYLPHOSPHONATE N-ACETYLTRANSFERASE-RELATED-RELATED"/>
    <property type="match status" value="1"/>
</dbReference>
<accession>A0ABS7R065</accession>
<keyword evidence="2" id="KW-0012">Acyltransferase</keyword>
<evidence type="ECO:0000313" key="5">
    <source>
        <dbReference type="Proteomes" id="UP001198565"/>
    </source>
</evidence>
<evidence type="ECO:0000259" key="3">
    <source>
        <dbReference type="PROSITE" id="PS51186"/>
    </source>
</evidence>
<dbReference type="PROSITE" id="PS51186">
    <property type="entry name" value="GNAT"/>
    <property type="match status" value="1"/>
</dbReference>
<dbReference type="Pfam" id="PF00583">
    <property type="entry name" value="Acetyltransf_1"/>
    <property type="match status" value="1"/>
</dbReference>